<name>A0AA36DIW0_9BILA</name>
<evidence type="ECO:0000313" key="4">
    <source>
        <dbReference type="Proteomes" id="UP001177023"/>
    </source>
</evidence>
<keyword evidence="2" id="KW-0812">Transmembrane</keyword>
<feature type="non-terminal residue" evidence="3">
    <location>
        <position position="175"/>
    </location>
</feature>
<reference evidence="3" key="1">
    <citation type="submission" date="2023-06" db="EMBL/GenBank/DDBJ databases">
        <authorList>
            <person name="Delattre M."/>
        </authorList>
    </citation>
    <scope>NUCLEOTIDE SEQUENCE</scope>
    <source>
        <strain evidence="3">AF72</strain>
    </source>
</reference>
<evidence type="ECO:0000256" key="2">
    <source>
        <dbReference type="SAM" id="Phobius"/>
    </source>
</evidence>
<evidence type="ECO:0000313" key="3">
    <source>
        <dbReference type="EMBL" id="CAJ0587411.1"/>
    </source>
</evidence>
<organism evidence="3 4">
    <name type="scientific">Mesorhabditis spiculigera</name>
    <dbReference type="NCBI Taxonomy" id="96644"/>
    <lineage>
        <taxon>Eukaryota</taxon>
        <taxon>Metazoa</taxon>
        <taxon>Ecdysozoa</taxon>
        <taxon>Nematoda</taxon>
        <taxon>Chromadorea</taxon>
        <taxon>Rhabditida</taxon>
        <taxon>Rhabditina</taxon>
        <taxon>Rhabditomorpha</taxon>
        <taxon>Rhabditoidea</taxon>
        <taxon>Rhabditidae</taxon>
        <taxon>Mesorhabditinae</taxon>
        <taxon>Mesorhabditis</taxon>
    </lineage>
</organism>
<protein>
    <submittedName>
        <fullName evidence="3">Uncharacterized protein</fullName>
    </submittedName>
</protein>
<sequence length="175" mass="19291">MGARPTATEEFMESVLSIGFVAIIIIVFLISCKIYCGCRRIKNRWSGGNPQMKCKVNIVNGNGNGMPMQQPSLGPMDRLKARLLFGPQQPLPMHSQMPPYMPPPPPGYPVPYQQSPPYPTAHIIPMNHQMAVQYQQPAPPTAQAPLPTVHGYQIDPRDPPASAFMPEKPSASVYI</sequence>
<dbReference type="AlphaFoldDB" id="A0AA36DIW0"/>
<dbReference type="EMBL" id="CATQJA010002710">
    <property type="protein sequence ID" value="CAJ0587411.1"/>
    <property type="molecule type" value="Genomic_DNA"/>
</dbReference>
<gene>
    <name evidence="3" type="ORF">MSPICULIGERA_LOCUS25380</name>
</gene>
<keyword evidence="4" id="KW-1185">Reference proteome</keyword>
<dbReference type="Proteomes" id="UP001177023">
    <property type="component" value="Unassembled WGS sequence"/>
</dbReference>
<dbReference type="PROSITE" id="PS51257">
    <property type="entry name" value="PROKAR_LIPOPROTEIN"/>
    <property type="match status" value="1"/>
</dbReference>
<evidence type="ECO:0000256" key="1">
    <source>
        <dbReference type="SAM" id="MobiDB-lite"/>
    </source>
</evidence>
<keyword evidence="2" id="KW-1133">Transmembrane helix</keyword>
<comment type="caution">
    <text evidence="3">The sequence shown here is derived from an EMBL/GenBank/DDBJ whole genome shotgun (WGS) entry which is preliminary data.</text>
</comment>
<feature type="transmembrane region" description="Helical" evidence="2">
    <location>
        <begin position="15"/>
        <end position="36"/>
    </location>
</feature>
<keyword evidence="2" id="KW-0472">Membrane</keyword>
<accession>A0AA36DIW0</accession>
<feature type="region of interest" description="Disordered" evidence="1">
    <location>
        <begin position="136"/>
        <end position="175"/>
    </location>
</feature>
<proteinExistence type="predicted"/>